<evidence type="ECO:0000313" key="3">
    <source>
        <dbReference type="Proteomes" id="UP000553766"/>
    </source>
</evidence>
<organism evidence="2 3">
    <name type="scientific">Rubricella aquisinus</name>
    <dbReference type="NCBI Taxonomy" id="2028108"/>
    <lineage>
        <taxon>Bacteria</taxon>
        <taxon>Pseudomonadati</taxon>
        <taxon>Pseudomonadota</taxon>
        <taxon>Alphaproteobacteria</taxon>
        <taxon>Rhodobacterales</taxon>
        <taxon>Paracoccaceae</taxon>
        <taxon>Rubricella</taxon>
    </lineage>
</organism>
<dbReference type="EMBL" id="JACIJS010000005">
    <property type="protein sequence ID" value="MBB5515927.1"/>
    <property type="molecule type" value="Genomic_DNA"/>
</dbReference>
<keyword evidence="1" id="KW-0472">Membrane</keyword>
<proteinExistence type="predicted"/>
<accession>A0A840X5E9</accession>
<reference evidence="2 3" key="1">
    <citation type="submission" date="2020-08" db="EMBL/GenBank/DDBJ databases">
        <title>Genomic Encyclopedia of Type Strains, Phase IV (KMG-IV): sequencing the most valuable type-strain genomes for metagenomic binning, comparative biology and taxonomic classification.</title>
        <authorList>
            <person name="Goeker M."/>
        </authorList>
    </citation>
    <scope>NUCLEOTIDE SEQUENCE [LARGE SCALE GENOMIC DNA]</scope>
    <source>
        <strain evidence="2 3">DSM 103377</strain>
    </source>
</reference>
<protein>
    <submittedName>
        <fullName evidence="2">Flp pilus assembly pilin Flp</fullName>
    </submittedName>
</protein>
<sequence>MLKKFKNDESGAVTVDWVVLCGAVVAVAVGVVAALDTGLTTASTNITTNLDALGLGTTGDTEAAGAGDGG</sequence>
<evidence type="ECO:0000313" key="2">
    <source>
        <dbReference type="EMBL" id="MBB5515927.1"/>
    </source>
</evidence>
<feature type="transmembrane region" description="Helical" evidence="1">
    <location>
        <begin position="12"/>
        <end position="35"/>
    </location>
</feature>
<keyword evidence="3" id="KW-1185">Reference proteome</keyword>
<evidence type="ECO:0000256" key="1">
    <source>
        <dbReference type="SAM" id="Phobius"/>
    </source>
</evidence>
<keyword evidence="1" id="KW-1133">Transmembrane helix</keyword>
<comment type="caution">
    <text evidence="2">The sequence shown here is derived from an EMBL/GenBank/DDBJ whole genome shotgun (WGS) entry which is preliminary data.</text>
</comment>
<dbReference type="Proteomes" id="UP000553766">
    <property type="component" value="Unassembled WGS sequence"/>
</dbReference>
<dbReference type="RefSeq" id="WP_184011049.1">
    <property type="nucleotide sequence ID" value="NZ_JACIJS010000005.1"/>
</dbReference>
<keyword evidence="1" id="KW-0812">Transmembrane</keyword>
<name>A0A840X5E9_9RHOB</name>
<dbReference type="AlphaFoldDB" id="A0A840X5E9"/>
<gene>
    <name evidence="2" type="ORF">FHS89_001947</name>
</gene>